<feature type="coiled-coil region" evidence="1">
    <location>
        <begin position="911"/>
        <end position="1124"/>
    </location>
</feature>
<feature type="region of interest" description="Disordered" evidence="2">
    <location>
        <begin position="2462"/>
        <end position="2528"/>
    </location>
</feature>
<feature type="compositionally biased region" description="Low complexity" evidence="2">
    <location>
        <begin position="693"/>
        <end position="710"/>
    </location>
</feature>
<feature type="compositionally biased region" description="Polar residues" evidence="2">
    <location>
        <begin position="2397"/>
        <end position="2407"/>
    </location>
</feature>
<feature type="region of interest" description="Disordered" evidence="2">
    <location>
        <begin position="676"/>
        <end position="710"/>
    </location>
</feature>
<evidence type="ECO:0000313" key="4">
    <source>
        <dbReference type="Proteomes" id="UP000007798"/>
    </source>
</evidence>
<feature type="coiled-coil region" evidence="1">
    <location>
        <begin position="1152"/>
        <end position="1397"/>
    </location>
</feature>
<reference evidence="3" key="1">
    <citation type="submission" date="2006-08" db="EMBL/GenBank/DDBJ databases">
        <authorList>
            <person name="Remington K."/>
            <person name="Strausberg R."/>
            <person name="Sutton G."/>
            <person name="Walenz B."/>
            <person name="Johnson J."/>
            <person name="Utterback T."/>
            <person name="Venter J.C."/>
        </authorList>
    </citation>
    <scope>NUCLEOTIDE SEQUENCE</scope>
    <source>
        <strain evidence="3">TSC#14030-0811.24</strain>
    </source>
</reference>
<dbReference type="OrthoDB" id="2441647at2759"/>
<feature type="region of interest" description="Disordered" evidence="2">
    <location>
        <begin position="2389"/>
        <end position="2421"/>
    </location>
</feature>
<feature type="coiled-coil region" evidence="1">
    <location>
        <begin position="2046"/>
        <end position="2180"/>
    </location>
</feature>
<dbReference type="STRING" id="7260.B4MJC0"/>
<feature type="coiled-coil region" evidence="1">
    <location>
        <begin position="1434"/>
        <end position="1506"/>
    </location>
</feature>
<feature type="coiled-coil region" evidence="1">
    <location>
        <begin position="2339"/>
        <end position="2366"/>
    </location>
</feature>
<dbReference type="FunCoup" id="B4MJC0">
    <property type="interactions" value="117"/>
</dbReference>
<keyword evidence="1" id="KW-0175">Coiled coil</keyword>
<dbReference type="eggNOG" id="ENOG502S5D8">
    <property type="taxonomic scope" value="Eukaryota"/>
</dbReference>
<dbReference type="InParanoid" id="B4MJC0"/>
<feature type="compositionally biased region" description="Basic and acidic residues" evidence="2">
    <location>
        <begin position="677"/>
        <end position="688"/>
    </location>
</feature>
<proteinExistence type="predicted"/>
<dbReference type="GO" id="GO:0051683">
    <property type="term" value="P:establishment of Golgi localization"/>
    <property type="evidence" value="ECO:0007669"/>
    <property type="project" value="EnsemblMetazoa"/>
</dbReference>
<feature type="region of interest" description="Disordered" evidence="2">
    <location>
        <begin position="102"/>
        <end position="127"/>
    </location>
</feature>
<dbReference type="GO" id="GO:0007349">
    <property type="term" value="P:cellularization"/>
    <property type="evidence" value="ECO:0007669"/>
    <property type="project" value="EnsemblMetazoa"/>
</dbReference>
<dbReference type="GO" id="GO:0050775">
    <property type="term" value="P:positive regulation of dendrite morphogenesis"/>
    <property type="evidence" value="ECO:0007669"/>
    <property type="project" value="EnsemblMetazoa"/>
</dbReference>
<feature type="coiled-coil region" evidence="1">
    <location>
        <begin position="1639"/>
        <end position="1697"/>
    </location>
</feature>
<organism evidence="3 4">
    <name type="scientific">Drosophila willistoni</name>
    <name type="common">Fruit fly</name>
    <dbReference type="NCBI Taxonomy" id="7260"/>
    <lineage>
        <taxon>Eukaryota</taxon>
        <taxon>Metazoa</taxon>
        <taxon>Ecdysozoa</taxon>
        <taxon>Arthropoda</taxon>
        <taxon>Hexapoda</taxon>
        <taxon>Insecta</taxon>
        <taxon>Pterygota</taxon>
        <taxon>Neoptera</taxon>
        <taxon>Endopterygota</taxon>
        <taxon>Diptera</taxon>
        <taxon>Brachycera</taxon>
        <taxon>Muscomorpha</taxon>
        <taxon>Ephydroidea</taxon>
        <taxon>Drosophilidae</taxon>
        <taxon>Drosophila</taxon>
        <taxon>Sophophora</taxon>
    </lineage>
</organism>
<dbReference type="SMR" id="B4MJC0"/>
<reference evidence="3" key="2">
    <citation type="journal article" date="2007" name="Nature">
        <title>Evolution of genes and genomes on the Drosophila phylogeny.</title>
        <authorList>
            <consortium name="Drosophila 12 Genomes Consortium"/>
            <person name="Clark A.G."/>
            <person name="Eisen M.B."/>
            <person name="Smith D.R."/>
            <person name="Bergman C.M."/>
            <person name="Oliver B."/>
            <person name="Markow T.A."/>
            <person name="Kaufman T.C."/>
            <person name="Kellis M."/>
            <person name="Gelbart W."/>
            <person name="Iyer V.N."/>
            <person name="Pollard D.A."/>
            <person name="Sackton T.B."/>
            <person name="Larracuente A.M."/>
            <person name="Singh N.D."/>
            <person name="Abad J.P."/>
            <person name="Abt D.N."/>
            <person name="Adryan B."/>
            <person name="Aguade M."/>
            <person name="Akashi H."/>
            <person name="Anderson W.W."/>
            <person name="Aquadro C.F."/>
            <person name="Ardell D.H."/>
            <person name="Arguello R."/>
            <person name="Artieri C.G."/>
            <person name="Barbash D.A."/>
            <person name="Barker D."/>
            <person name="Barsanti P."/>
            <person name="Batterham P."/>
            <person name="Batzoglou S."/>
            <person name="Begun D."/>
            <person name="Bhutkar A."/>
            <person name="Blanco E."/>
            <person name="Bosak S.A."/>
            <person name="Bradley R.K."/>
            <person name="Brand A.D."/>
            <person name="Brent M.R."/>
            <person name="Brooks A.N."/>
            <person name="Brown R.H."/>
            <person name="Butlin R.K."/>
            <person name="Caggese C."/>
            <person name="Calvi B.R."/>
            <person name="Bernardo de Carvalho A."/>
            <person name="Caspi A."/>
            <person name="Castrezana S."/>
            <person name="Celniker S.E."/>
            <person name="Chang J.L."/>
            <person name="Chapple C."/>
            <person name="Chatterji S."/>
            <person name="Chinwalla A."/>
            <person name="Civetta A."/>
            <person name="Clifton S.W."/>
            <person name="Comeron J.M."/>
            <person name="Costello J.C."/>
            <person name="Coyne J.A."/>
            <person name="Daub J."/>
            <person name="David R.G."/>
            <person name="Delcher A.L."/>
            <person name="Delehaunty K."/>
            <person name="Do C.B."/>
            <person name="Ebling H."/>
            <person name="Edwards K."/>
            <person name="Eickbush T."/>
            <person name="Evans J.D."/>
            <person name="Filipski A."/>
            <person name="Findeiss S."/>
            <person name="Freyhult E."/>
            <person name="Fulton L."/>
            <person name="Fulton R."/>
            <person name="Garcia A.C."/>
            <person name="Gardiner A."/>
            <person name="Garfield D.A."/>
            <person name="Garvin B.E."/>
            <person name="Gibson G."/>
            <person name="Gilbert D."/>
            <person name="Gnerre S."/>
            <person name="Godfrey J."/>
            <person name="Good R."/>
            <person name="Gotea V."/>
            <person name="Gravely B."/>
            <person name="Greenberg A.J."/>
            <person name="Griffiths-Jones S."/>
            <person name="Gross S."/>
            <person name="Guigo R."/>
            <person name="Gustafson E.A."/>
            <person name="Haerty W."/>
            <person name="Hahn M.W."/>
            <person name="Halligan D.L."/>
            <person name="Halpern A.L."/>
            <person name="Halter G.M."/>
            <person name="Han M.V."/>
            <person name="Heger A."/>
            <person name="Hillier L."/>
            <person name="Hinrichs A.S."/>
            <person name="Holmes I."/>
            <person name="Hoskins R.A."/>
            <person name="Hubisz M.J."/>
            <person name="Hultmark D."/>
            <person name="Huntley M.A."/>
            <person name="Jaffe D.B."/>
            <person name="Jagadeeshan S."/>
            <person name="Jeck W.R."/>
            <person name="Johnson J."/>
            <person name="Jones C.D."/>
            <person name="Jordan W.C."/>
            <person name="Karpen G.H."/>
            <person name="Kataoka E."/>
            <person name="Keightley P.D."/>
            <person name="Kheradpour P."/>
            <person name="Kirkness E.F."/>
            <person name="Koerich L.B."/>
            <person name="Kristiansen K."/>
            <person name="Kudrna D."/>
            <person name="Kulathinal R.J."/>
            <person name="Kumar S."/>
            <person name="Kwok R."/>
            <person name="Lander E."/>
            <person name="Langley C.H."/>
            <person name="Lapoint R."/>
            <person name="Lazzaro B.P."/>
            <person name="Lee S.J."/>
            <person name="Levesque L."/>
            <person name="Li R."/>
            <person name="Lin C.F."/>
            <person name="Lin M.F."/>
            <person name="Lindblad-Toh K."/>
            <person name="Llopart A."/>
            <person name="Long M."/>
            <person name="Low L."/>
            <person name="Lozovsky E."/>
            <person name="Lu J."/>
            <person name="Luo M."/>
            <person name="Machado C.A."/>
            <person name="Makalowski W."/>
            <person name="Marzo M."/>
            <person name="Matsuda M."/>
            <person name="Matzkin L."/>
            <person name="McAllister B."/>
            <person name="McBride C.S."/>
            <person name="McKernan B."/>
            <person name="McKernan K."/>
            <person name="Mendez-Lago M."/>
            <person name="Minx P."/>
            <person name="Mollenhauer M.U."/>
            <person name="Montooth K."/>
            <person name="Mount S.M."/>
            <person name="Mu X."/>
            <person name="Myers E."/>
            <person name="Negre B."/>
            <person name="Newfeld S."/>
            <person name="Nielsen R."/>
            <person name="Noor M.A."/>
            <person name="O'Grady P."/>
            <person name="Pachter L."/>
            <person name="Papaceit M."/>
            <person name="Parisi M.J."/>
            <person name="Parisi M."/>
            <person name="Parts L."/>
            <person name="Pedersen J.S."/>
            <person name="Pesole G."/>
            <person name="Phillippy A.M."/>
            <person name="Ponting C.P."/>
            <person name="Pop M."/>
            <person name="Porcelli D."/>
            <person name="Powell J.R."/>
            <person name="Prohaska S."/>
            <person name="Pruitt K."/>
            <person name="Puig M."/>
            <person name="Quesneville H."/>
            <person name="Ram K.R."/>
            <person name="Rand D."/>
            <person name="Rasmussen M.D."/>
            <person name="Reed L.K."/>
            <person name="Reenan R."/>
            <person name="Reily A."/>
            <person name="Remington K.A."/>
            <person name="Rieger T.T."/>
            <person name="Ritchie M.G."/>
            <person name="Robin C."/>
            <person name="Rogers Y.H."/>
            <person name="Rohde C."/>
            <person name="Rozas J."/>
            <person name="Rubenfield M.J."/>
            <person name="Ruiz A."/>
            <person name="Russo S."/>
            <person name="Salzberg S.L."/>
            <person name="Sanchez-Gracia A."/>
            <person name="Saranga D.J."/>
            <person name="Sato H."/>
            <person name="Schaeffer S.W."/>
            <person name="Schatz M.C."/>
            <person name="Schlenke T."/>
            <person name="Schwartz R."/>
            <person name="Segarra C."/>
            <person name="Singh R.S."/>
            <person name="Sirot L."/>
            <person name="Sirota M."/>
            <person name="Sisneros N.B."/>
            <person name="Smith C.D."/>
            <person name="Smith T.F."/>
            <person name="Spieth J."/>
            <person name="Stage D.E."/>
            <person name="Stark A."/>
            <person name="Stephan W."/>
            <person name="Strausberg R.L."/>
            <person name="Strempel S."/>
            <person name="Sturgill D."/>
            <person name="Sutton G."/>
            <person name="Sutton G.G."/>
            <person name="Tao W."/>
            <person name="Teichmann S."/>
            <person name="Tobari Y.N."/>
            <person name="Tomimura Y."/>
            <person name="Tsolas J.M."/>
            <person name="Valente V.L."/>
            <person name="Venter E."/>
            <person name="Venter J.C."/>
            <person name="Vicario S."/>
            <person name="Vieira F.G."/>
            <person name="Vilella A.J."/>
            <person name="Villasante A."/>
            <person name="Walenz B."/>
            <person name="Wang J."/>
            <person name="Wasserman M."/>
            <person name="Watts T."/>
            <person name="Wilson D."/>
            <person name="Wilson R.K."/>
            <person name="Wing R.A."/>
            <person name="Wolfner M.F."/>
            <person name="Wong A."/>
            <person name="Wong G.K."/>
            <person name="Wu C.I."/>
            <person name="Wu G."/>
            <person name="Yamamoto D."/>
            <person name="Yang H.P."/>
            <person name="Yang S.P."/>
            <person name="Yorke J.A."/>
            <person name="Yoshida K."/>
            <person name="Zdobnov E."/>
            <person name="Zhang P."/>
            <person name="Zhang Y."/>
            <person name="Zimin A.V."/>
            <person name="Baldwin J."/>
            <person name="Abdouelleil A."/>
            <person name="Abdulkadir J."/>
            <person name="Abebe A."/>
            <person name="Abera B."/>
            <person name="Abreu J."/>
            <person name="Acer S.C."/>
            <person name="Aftuck L."/>
            <person name="Alexander A."/>
            <person name="An P."/>
            <person name="Anderson E."/>
            <person name="Anderson S."/>
            <person name="Arachi H."/>
            <person name="Azer M."/>
            <person name="Bachantsang P."/>
            <person name="Barry A."/>
            <person name="Bayul T."/>
            <person name="Berlin A."/>
            <person name="Bessette D."/>
            <person name="Bloom T."/>
            <person name="Blye J."/>
            <person name="Boguslavskiy L."/>
            <person name="Bonnet C."/>
            <person name="Boukhgalter B."/>
            <person name="Bourzgui I."/>
            <person name="Brown A."/>
            <person name="Cahill P."/>
            <person name="Channer S."/>
            <person name="Cheshatsang Y."/>
            <person name="Chuda L."/>
            <person name="Citroen M."/>
            <person name="Collymore A."/>
            <person name="Cooke P."/>
            <person name="Costello M."/>
            <person name="D'Aco K."/>
            <person name="Daza R."/>
            <person name="De Haan G."/>
            <person name="DeGray S."/>
            <person name="DeMaso C."/>
            <person name="Dhargay N."/>
            <person name="Dooley K."/>
            <person name="Dooley E."/>
            <person name="Doricent M."/>
            <person name="Dorje P."/>
            <person name="Dorjee K."/>
            <person name="Dupes A."/>
            <person name="Elong R."/>
            <person name="Falk J."/>
            <person name="Farina A."/>
            <person name="Faro S."/>
            <person name="Ferguson D."/>
            <person name="Fisher S."/>
            <person name="Foley C.D."/>
            <person name="Franke A."/>
            <person name="Friedrich D."/>
            <person name="Gadbois L."/>
            <person name="Gearin G."/>
            <person name="Gearin C.R."/>
            <person name="Giannoukos G."/>
            <person name="Goode T."/>
            <person name="Graham J."/>
            <person name="Grandbois E."/>
            <person name="Grewal S."/>
            <person name="Gyaltsen K."/>
            <person name="Hafez N."/>
            <person name="Hagos B."/>
            <person name="Hall J."/>
            <person name="Henson C."/>
            <person name="Hollinger A."/>
            <person name="Honan T."/>
            <person name="Huard M.D."/>
            <person name="Hughes L."/>
            <person name="Hurhula B."/>
            <person name="Husby M.E."/>
            <person name="Kamat A."/>
            <person name="Kanga B."/>
            <person name="Kashin S."/>
            <person name="Khazanovich D."/>
            <person name="Kisner P."/>
            <person name="Lance K."/>
            <person name="Lara M."/>
            <person name="Lee W."/>
            <person name="Lennon N."/>
            <person name="Letendre F."/>
            <person name="LeVine R."/>
            <person name="Lipovsky A."/>
            <person name="Liu X."/>
            <person name="Liu J."/>
            <person name="Liu S."/>
            <person name="Lokyitsang T."/>
            <person name="Lokyitsang Y."/>
            <person name="Lubonja R."/>
            <person name="Lui A."/>
            <person name="MacDonald P."/>
            <person name="Magnisalis V."/>
            <person name="Maru K."/>
            <person name="Matthews C."/>
            <person name="McCusker W."/>
            <person name="McDonough S."/>
            <person name="Mehta T."/>
            <person name="Meldrim J."/>
            <person name="Meneus L."/>
            <person name="Mihai O."/>
            <person name="Mihalev A."/>
            <person name="Mihova T."/>
            <person name="Mittelman R."/>
            <person name="Mlenga V."/>
            <person name="Montmayeur A."/>
            <person name="Mulrain L."/>
            <person name="Navidi A."/>
            <person name="Naylor J."/>
            <person name="Negash T."/>
            <person name="Nguyen T."/>
            <person name="Nguyen N."/>
            <person name="Nicol R."/>
            <person name="Norbu C."/>
            <person name="Norbu N."/>
            <person name="Novod N."/>
            <person name="O'Neill B."/>
            <person name="Osman S."/>
            <person name="Markiewicz E."/>
            <person name="Oyono O.L."/>
            <person name="Patti C."/>
            <person name="Phunkhang P."/>
            <person name="Pierre F."/>
            <person name="Priest M."/>
            <person name="Raghuraman S."/>
            <person name="Rege F."/>
            <person name="Reyes R."/>
            <person name="Rise C."/>
            <person name="Rogov P."/>
            <person name="Ross K."/>
            <person name="Ryan E."/>
            <person name="Settipalli S."/>
            <person name="Shea T."/>
            <person name="Sherpa N."/>
            <person name="Shi L."/>
            <person name="Shih D."/>
            <person name="Sparrow T."/>
            <person name="Spaulding J."/>
            <person name="Stalker J."/>
            <person name="Stange-Thomann N."/>
            <person name="Stavropoulos S."/>
            <person name="Stone C."/>
            <person name="Strader C."/>
            <person name="Tesfaye S."/>
            <person name="Thomson T."/>
            <person name="Thoulutsang Y."/>
            <person name="Thoulutsang D."/>
            <person name="Topham K."/>
            <person name="Topping I."/>
            <person name="Tsamla T."/>
            <person name="Vassiliev H."/>
            <person name="Vo A."/>
            <person name="Wangchuk T."/>
            <person name="Wangdi T."/>
            <person name="Weiand M."/>
            <person name="Wilkinson J."/>
            <person name="Wilson A."/>
            <person name="Yadav S."/>
            <person name="Young G."/>
            <person name="Yu Q."/>
            <person name="Zembek L."/>
            <person name="Zhong D."/>
            <person name="Zimmer A."/>
            <person name="Zwirko Z."/>
            <person name="Jaffe D.B."/>
            <person name="Alvarez P."/>
            <person name="Brockman W."/>
            <person name="Butler J."/>
            <person name="Chin C."/>
            <person name="Gnerre S."/>
            <person name="Grabherr M."/>
            <person name="Kleber M."/>
            <person name="Mauceli E."/>
            <person name="MacCallum I."/>
        </authorList>
    </citation>
    <scope>NUCLEOTIDE SEQUENCE [LARGE SCALE GENOMIC DNA]</scope>
    <source>
        <strain evidence="3">TSC#14030-0811.24</strain>
    </source>
</reference>
<sequence>MEMSSDFSTIQHENEGTESDINEIMDSSIDLNQLQNISSSTTTASGGKGRLNSLRQNLTKQQERLTALRERALRKSGNEEQRKSNLSDSMESLKHLGEKLQKLKTRGTAARDSPATTTTRHNDDEQLDISSQQLEVVRGSSNGSGSEKLLMLTQRTEQTRALLEQRKRDLAKSLLSIKTMPNPLNTEMELGSSMTDLREMETNPMSRHRSAVDLQNPQTDQNLEESRLKFLKNKMKLTELKQTRQDQEMQEMRQELDRRSELIKQLEVKGNDLQQEVERLRYQEKEEEASSISHSLQDQERNRLQSEIGPLRQRLSELETVNDMLESTREELQKELIFTREQLQQQREEEATDSQVNIELAKQLQELQQQLNQIQKENEKLHRESKLEVNDSSISERLLDLETQIHLQSSQLEEQKLFIENQKEELDEKSTELNVLNVNLRLLEEKLAKAQSSSTKSIFLVEDKSEGEEELHQLKQKLDESNKINIKLKLKCKQSEKQLEKLQQSQDVKQLAAENEQLQQRICVLEDEKGQWQLKGMSEEESESNQEAQEHIYQIQTLQKEKDDLDKKLSHYINENMELLDKLEKLSSSASSAESIEIVERPLPAEQELDATGDCYARPASEGDAQDINNALRKFVSEPTQTDFSPEQEELEFFASERHVVLQKLERLIAENSDLQSKLEKEQREKDSLSQQLMEKSSNSSNLSQEMSSMQRSSEVVAALDVGNGGSELVEKCQRCLNKLHLELEAYGKANDRNAKFNVVKKLAREAKQVYVQLTELLQKVKEASTAVETVTVVETVVAVTAPNGKALAEYEQLTAQNTRLKEEINRLSRELEEQQLPIEALADQQKEEINQELQLEISQLRHVIDDLRLSESEHLQLIASQSAQLTQIQVQSEQFDNLLNSKEMNHEKQMEQQSRLRHEIESRQESLEAELVVLQTLVAEQKRQLIENLGENEHKMNLKALEIQSLQEELHQLRVANKEEQHQLKINKALAAQQIEKISSQQETIDGLEKEVLQLQQTIAQSKLEEQTKVKDLKEKLKKYAANLKKRNQDYVELEEKLKDLPEPIKEFPDLNLQLEQLHQQNQKLNDELKAKMHTNLEQRDTVRQLKQQIIEQGQEQQRLQVELQNVIQANTDLRLEQMQWEKELAAKQHLEQLRLDQDQLIKDLQHQLEQKTLKFDKSKEVIKHRNASIQSLQKQIQELSCQKPTDEMSPQAKEELASCRAELEDVREKYSSDKKNFEETISRLETLHEGIQAKLQQNESYIEILETQNAEFQERNAALEDRSASIALELSKTQHFTQQLEQKFEEESAQRKDLERQIIKQSQEFDGQKQEHTTQIAEMLQWGESYREQVSDLQATIKTLQLEHQNFIEKTKSEREHLEQDSKQYSDQVIDLQQQLSNRELEIQRQRQVYDAKLAAKVTELDEMECDLNAHIERSTSDVRDLHQQLERNQEEMSEVERERSSLSREVMRLRLQQDSSEQDSLELQELRMQVMQDKNEMDHLKSQIDSLCANHAQELQLMQQQIAEMDTLGQNQTDDQMFLETENKRLIEQVTEMQGRLQAQSEQLHNRHATDLVVSGPDSSSAQAPSIFFAADEASLSPTPFDEIVTEPTIERVTNQNLATNSASSDFQLSLLPSTIEDLQRNVSDLEKHAQDLENKLLARNQSLAEQERCLLELEQLLGQRDQELAQLKESQRLNEIEKLIIQQQPSSDLGSTTAAPPTTLGMFFKSTDTELENPPKDYFQFDVDSSAVPVNEPLIVKERTYLCYPEEQVSQHDPELGVDEDPWALASTQASVGLAATDPVLLLKVSQLEQKLAKAEQEKIEGNLKTAKLIKRLKEYKSKLQSTPTISQDNDLDRAIIDELKNQLKLQELSHAKTVEQLQQLNLEKEKLAKRIDVLTAGNERMAELKERQDMDVYMYQARIRELQEKLQQMDNWESSPTELVLPPDDDKTKKLENLQAENLDLNNECQDLQGQLEHQKQQVEQAKELTSRTQQERDDLLQKLQQLEEKMHDCEISSEIKVKKLEEQLLEPATNQEHATQIALLQEREAEIVHLKQRIEDLMREDQTEKLVFEILTKNQELQMLRMQIKQLEEDKLEQNSNRETLLPSAEAKLQVLISENTKLQKEKSDMEEELRVLNNHVLSTLEMEDRMKHTVLELDTKNIEITELRKSLELIQQNPKQLQPQAQSDLELQLATLNHQWEAVVEQKCGEVAATWQKHLFEKEEAFNKQLEEMQPKSPQFTPLAVEEDHNEMLLKMQKALETQEMEIVTLKEQLAIRSAEYARLAAQYDPFRLQNRQDGGELLDTPKIANDALPEYVLKTDLDYALMMLHQRDMRVEEMIVELVQLLEERDHLQLKLSDTLRQLETERSNRRSSIELTSPSLHQAINSPFGKITENSTDFSTRTAGAASGPVINSSSVGSDLKQKLAELQTVKHFKDKAIVDEREQRLQQMIQLQKDMAKQSPSVAPTPSLPTPTMTIQTATEPQTADVDQSQPSLRSPSMVLMDWLMGSHKNGEEDQQQQSTSN</sequence>
<reference evidence="3" key="3">
    <citation type="journal article" date="2008" name="Bioinformatics">
        <title>Assembly reconciliation.</title>
        <authorList>
            <person name="Zimin A.V."/>
            <person name="Smith D.R."/>
            <person name="Sutton G."/>
            <person name="Yorke J.A."/>
        </authorList>
    </citation>
    <scope>NUCLEOTIDE SEQUENCE</scope>
    <source>
        <strain evidence="3">TSC#14030-0811.24</strain>
    </source>
</reference>
<keyword evidence="4" id="KW-1185">Reference proteome</keyword>
<evidence type="ECO:0000256" key="1">
    <source>
        <dbReference type="SAM" id="Coils"/>
    </source>
</evidence>
<name>B4MJC0_DROWI</name>
<accession>B4MJC0</accession>
<dbReference type="Proteomes" id="UP000007798">
    <property type="component" value="Unassembled WGS sequence"/>
</dbReference>
<protein>
    <recommendedName>
        <fullName evidence="5">Protein lava lamp</fullName>
    </recommendedName>
</protein>
<evidence type="ECO:0008006" key="5">
    <source>
        <dbReference type="Google" id="ProtNLM"/>
    </source>
</evidence>
<dbReference type="KEGG" id="dwi:6638099"/>
<feature type="coiled-coil region" evidence="1">
    <location>
        <begin position="249"/>
        <end position="582"/>
    </location>
</feature>
<feature type="coiled-coil region" evidence="1">
    <location>
        <begin position="1949"/>
        <end position="2018"/>
    </location>
</feature>
<feature type="coiled-coil region" evidence="1">
    <location>
        <begin position="760"/>
        <end position="871"/>
    </location>
</feature>
<reference evidence="3" key="4">
    <citation type="submission" date="2008-06" db="EMBL/GenBank/DDBJ databases">
        <authorList>
            <consortium name="FlyBase"/>
        </authorList>
    </citation>
    <scope>NUCLEOTIDE SEQUENCE</scope>
    <source>
        <strain evidence="3">TSC#14030-0811.24</strain>
    </source>
</reference>
<dbReference type="EMBL" id="CH963738">
    <property type="protein sequence ID" value="EDW72209.2"/>
    <property type="molecule type" value="Genomic_DNA"/>
</dbReference>
<evidence type="ECO:0000256" key="2">
    <source>
        <dbReference type="SAM" id="MobiDB-lite"/>
    </source>
</evidence>
<feature type="region of interest" description="Disordered" evidence="2">
    <location>
        <begin position="70"/>
        <end position="89"/>
    </location>
</feature>
<dbReference type="GO" id="GO:0008017">
    <property type="term" value="F:microtubule binding"/>
    <property type="evidence" value="ECO:0007669"/>
    <property type="project" value="EnsemblMetazoa"/>
</dbReference>
<gene>
    <name evidence="3" type="primary">Dwil\GK10361</name>
    <name evidence="3" type="ORF">Dwil_GK10361</name>
</gene>
<evidence type="ECO:0000313" key="3">
    <source>
        <dbReference type="EMBL" id="EDW72209.2"/>
    </source>
</evidence>
<feature type="compositionally biased region" description="Polar residues" evidence="2">
    <location>
        <begin position="2464"/>
        <end position="2501"/>
    </location>
</feature>
<dbReference type="HOGENOM" id="CLU_226592_0_0_1"/>
<feature type="coiled-coil region" evidence="1">
    <location>
        <begin position="1861"/>
        <end position="1902"/>
    </location>
</feature>
<dbReference type="GO" id="GO:0000137">
    <property type="term" value="C:Golgi cis cisterna"/>
    <property type="evidence" value="ECO:0007669"/>
    <property type="project" value="EnsemblMetazoa"/>
</dbReference>